<dbReference type="Pfam" id="PF00535">
    <property type="entry name" value="Glycos_transf_2"/>
    <property type="match status" value="1"/>
</dbReference>
<dbReference type="InterPro" id="IPR001173">
    <property type="entry name" value="Glyco_trans_2-like"/>
</dbReference>
<comment type="caution">
    <text evidence="2">The sequence shown here is derived from an EMBL/GenBank/DDBJ whole genome shotgun (WGS) entry which is preliminary data.</text>
</comment>
<dbReference type="PANTHER" id="PTHR22916">
    <property type="entry name" value="GLYCOSYLTRANSFERASE"/>
    <property type="match status" value="1"/>
</dbReference>
<accession>A0A7Y0RCM6</accession>
<feature type="domain" description="Glycosyltransferase 2-like" evidence="1">
    <location>
        <begin position="14"/>
        <end position="171"/>
    </location>
</feature>
<keyword evidence="2" id="KW-0808">Transferase</keyword>
<dbReference type="InterPro" id="IPR029044">
    <property type="entry name" value="Nucleotide-diphossugar_trans"/>
</dbReference>
<dbReference type="EMBL" id="JABCKY010000002">
    <property type="protein sequence ID" value="NMT63782.1"/>
    <property type="molecule type" value="Genomic_DNA"/>
</dbReference>
<sequence>MEEITVENEEPLVSVITPTFNRSEFLREAIDSVLAQTYENFELIIVDDGSTDDTKKVIEPYLTDQRIKYFYQFNQGQSVARNKGISESNGAFICFLDSDNVWFPKKLSISISEFDRFPEADIVYGDGVLIDAKSEEIGKNTMKRYSGRITHHLLKDNFVSMNTTMTRKKCFKELGGFNETDRVAEDYELWLRFSTKFEFRYIPEFLSYYRVMDDQISSDKKQRFSGNEKLLLKFLEQYPDAVTRKQRQRGLSHFYIRKARYEISVKSFRDSICDIIKGINYYPWWPGPWRALGKLLIKR</sequence>
<dbReference type="GO" id="GO:0016758">
    <property type="term" value="F:hexosyltransferase activity"/>
    <property type="evidence" value="ECO:0007669"/>
    <property type="project" value="UniProtKB-ARBA"/>
</dbReference>
<evidence type="ECO:0000259" key="1">
    <source>
        <dbReference type="Pfam" id="PF00535"/>
    </source>
</evidence>
<evidence type="ECO:0000313" key="3">
    <source>
        <dbReference type="Proteomes" id="UP000567186"/>
    </source>
</evidence>
<dbReference type="SUPFAM" id="SSF53448">
    <property type="entry name" value="Nucleotide-diphospho-sugar transferases"/>
    <property type="match status" value="1"/>
</dbReference>
<dbReference type="Proteomes" id="UP000567186">
    <property type="component" value="Unassembled WGS sequence"/>
</dbReference>
<dbReference type="Gene3D" id="3.90.550.10">
    <property type="entry name" value="Spore Coat Polysaccharide Biosynthesis Protein SpsA, Chain A"/>
    <property type="match status" value="1"/>
</dbReference>
<keyword evidence="3" id="KW-1185">Reference proteome</keyword>
<dbReference type="PANTHER" id="PTHR22916:SF3">
    <property type="entry name" value="UDP-GLCNAC:BETAGAL BETA-1,3-N-ACETYLGLUCOSAMINYLTRANSFERASE-LIKE PROTEIN 1"/>
    <property type="match status" value="1"/>
</dbReference>
<evidence type="ECO:0000313" key="2">
    <source>
        <dbReference type="EMBL" id="NMT63782.1"/>
    </source>
</evidence>
<proteinExistence type="predicted"/>
<dbReference type="AlphaFoldDB" id="A0A7Y0RCM6"/>
<dbReference type="OrthoDB" id="9802649at2"/>
<reference evidence="2 3" key="1">
    <citation type="submission" date="2020-04" db="EMBL/GenBank/DDBJ databases">
        <title>Marinobacter oceani sp. nov., isolated from marine solar saltern.</title>
        <authorList>
            <person name="Chen X.-Y."/>
        </authorList>
    </citation>
    <scope>NUCLEOTIDE SEQUENCE [LARGE SCALE GENOMIC DNA]</scope>
    <source>
        <strain evidence="2 3">W62</strain>
    </source>
</reference>
<gene>
    <name evidence="2" type="ORF">HIU99_09230</name>
</gene>
<organism evidence="2 3">
    <name type="scientific">Marinobacter orientalis</name>
    <dbReference type="NCBI Taxonomy" id="1928859"/>
    <lineage>
        <taxon>Bacteria</taxon>
        <taxon>Pseudomonadati</taxon>
        <taxon>Pseudomonadota</taxon>
        <taxon>Gammaproteobacteria</taxon>
        <taxon>Pseudomonadales</taxon>
        <taxon>Marinobacteraceae</taxon>
        <taxon>Marinobacter</taxon>
    </lineage>
</organism>
<name>A0A7Y0RCM6_9GAMM</name>
<protein>
    <submittedName>
        <fullName evidence="2">Glycosyltransferase</fullName>
    </submittedName>
</protein>